<dbReference type="EMBL" id="RYZS01000001">
    <property type="protein sequence ID" value="RVU93711.1"/>
    <property type="molecule type" value="Genomic_DNA"/>
</dbReference>
<feature type="transmembrane region" description="Helical" evidence="1">
    <location>
        <begin position="12"/>
        <end position="29"/>
    </location>
</feature>
<accession>A0A437UJI8</accession>
<gene>
    <name evidence="2" type="ORF">EK398_01875</name>
</gene>
<feature type="transmembrane region" description="Helical" evidence="1">
    <location>
        <begin position="117"/>
        <end position="137"/>
    </location>
</feature>
<keyword evidence="1" id="KW-0472">Membrane</keyword>
<feature type="transmembrane region" description="Helical" evidence="1">
    <location>
        <begin position="56"/>
        <end position="78"/>
    </location>
</feature>
<feature type="transmembrane region" description="Helical" evidence="1">
    <location>
        <begin position="775"/>
        <end position="801"/>
    </location>
</feature>
<feature type="transmembrane region" description="Helical" evidence="1">
    <location>
        <begin position="422"/>
        <end position="444"/>
    </location>
</feature>
<keyword evidence="1" id="KW-0812">Transmembrane</keyword>
<dbReference type="InterPro" id="IPR052536">
    <property type="entry name" value="ABC-4_Integral_Memb_Prot"/>
</dbReference>
<dbReference type="AlphaFoldDB" id="A0A437UJI8"/>
<proteinExistence type="predicted"/>
<name>A0A437UJI8_ENTAV</name>
<feature type="transmembrane region" description="Helical" evidence="1">
    <location>
        <begin position="685"/>
        <end position="708"/>
    </location>
</feature>
<evidence type="ECO:0008006" key="4">
    <source>
        <dbReference type="Google" id="ProtNLM"/>
    </source>
</evidence>
<feature type="transmembrane region" description="Helical" evidence="1">
    <location>
        <begin position="308"/>
        <end position="326"/>
    </location>
</feature>
<protein>
    <recommendedName>
        <fullName evidence="4">ABC transporter permease</fullName>
    </recommendedName>
</protein>
<feature type="transmembrane region" description="Helical" evidence="1">
    <location>
        <begin position="383"/>
        <end position="402"/>
    </location>
</feature>
<evidence type="ECO:0000313" key="3">
    <source>
        <dbReference type="Proteomes" id="UP000288388"/>
    </source>
</evidence>
<feature type="transmembrane region" description="Helical" evidence="1">
    <location>
        <begin position="276"/>
        <end position="302"/>
    </location>
</feature>
<dbReference type="RefSeq" id="WP_127978132.1">
    <property type="nucleotide sequence ID" value="NZ_JAQLBW010000011.1"/>
</dbReference>
<feature type="transmembrane region" description="Helical" evidence="1">
    <location>
        <begin position="742"/>
        <end position="763"/>
    </location>
</feature>
<organism evidence="2 3">
    <name type="scientific">Enterococcus avium</name>
    <name type="common">Streptococcus avium</name>
    <dbReference type="NCBI Taxonomy" id="33945"/>
    <lineage>
        <taxon>Bacteria</taxon>
        <taxon>Bacillati</taxon>
        <taxon>Bacillota</taxon>
        <taxon>Bacilli</taxon>
        <taxon>Lactobacillales</taxon>
        <taxon>Enterococcaceae</taxon>
        <taxon>Enterococcus</taxon>
    </lineage>
</organism>
<feature type="transmembrane region" description="Helical" evidence="1">
    <location>
        <begin position="90"/>
        <end position="111"/>
    </location>
</feature>
<evidence type="ECO:0000313" key="2">
    <source>
        <dbReference type="EMBL" id="RVU93711.1"/>
    </source>
</evidence>
<dbReference type="PANTHER" id="PTHR46795:SF3">
    <property type="entry name" value="ABC TRANSPORTER PERMEASE"/>
    <property type="match status" value="1"/>
</dbReference>
<feature type="transmembrane region" description="Helical" evidence="1">
    <location>
        <begin position="352"/>
        <end position="371"/>
    </location>
</feature>
<keyword evidence="1" id="KW-1133">Transmembrane helix</keyword>
<comment type="caution">
    <text evidence="2">The sequence shown here is derived from an EMBL/GenBank/DDBJ whole genome shotgun (WGS) entry which is preliminary data.</text>
</comment>
<dbReference type="PANTHER" id="PTHR46795">
    <property type="entry name" value="ABC TRANSPORTER PERMEASE-RELATED-RELATED"/>
    <property type="match status" value="1"/>
</dbReference>
<reference evidence="2 3" key="1">
    <citation type="submission" date="2018-12" db="EMBL/GenBank/DDBJ databases">
        <title>A novel vanA-carrying plasmid in a clinical isolate of Enterococcus avium.</title>
        <authorList>
            <person name="Bernasconi O.J."/>
            <person name="Luzzaro F."/>
            <person name="Endimiani A."/>
        </authorList>
    </citation>
    <scope>NUCLEOTIDE SEQUENCE [LARGE SCALE GENOMIC DNA]</scope>
    <source>
        <strain evidence="2 3">LC0559/18</strain>
    </source>
</reference>
<dbReference type="Proteomes" id="UP000288388">
    <property type="component" value="Unassembled WGS sequence"/>
</dbReference>
<sequence>MQKRMDRISMAAGYGILIIAVFLKIIGGVNQRFSLVEVWIRSLISGNFLHFWQTEFSSGIGVLVGTGAFLLLLLAYVFDSLLITCHRKVVLLQSAKVAWLYFTMFFYFIFIQFYSSSIWLVLLLIIGALEFLLNRYLDDKIERDRKYAESQKIEKQRNEDRKRRLAFPGKYPSLFHQVIRKNFHFYRKNYFLIIFANTLVFFSLVILFFAYQKFSGSHTQETVFNKTGLLRILIESGVVLLILLLLFLSFMDGLYIDFKAKHMELFIQLGIRKKTFLIMLIEEFSLCALAGVVFGGSLSLLITRAFTSIGWALLLYIGLIILAMAFHQEKILRLIQFKPREQTKADRPNHRLSPVFLLIGLLALAVTFWWFHRRKSAETLLVISTLIIALWGLFLGIGGFYVKRRREKISLMLSRNDLFYRFHKSISVLMLVSLLQVLIVGIFLPRLVTFQQTTVGNLFPYEVVAKVKPSEFQQVEKSLNQEKALWKSYPFFPVTSVDGDPEWETFGTVRPVMFIQGQHVGVSESTYQQLRQANNLKEHPLRLKKGQWHVVYQQAISIRGQPIDWDPQSVRPRLRIGTPLESYNTTNVDLIFPMRTIKSQERLILTGMFQRGLQENILVFADEEFATLAKEDQPNQLLLIHGDKKIIHSLNFLNQKYADDKRWDDTIEPVYEKTQRKSNVVSENYLQVLLLIFTIVICIFMSVGLIVAKFESEETRLIERRRLLDQLGMRQKEQRSVLKRQVGFFTVLPLAVGFLLSLGFIGIMGRLRFFSMSEWLQFGGIFLLDFGIYLFVWGTIASLIYRRIEKWR</sequence>
<feature type="transmembrane region" description="Helical" evidence="1">
    <location>
        <begin position="232"/>
        <end position="255"/>
    </location>
</feature>
<evidence type="ECO:0000256" key="1">
    <source>
        <dbReference type="SAM" id="Phobius"/>
    </source>
</evidence>
<feature type="transmembrane region" description="Helical" evidence="1">
    <location>
        <begin position="190"/>
        <end position="212"/>
    </location>
</feature>